<evidence type="ECO:0000259" key="1">
    <source>
        <dbReference type="PROSITE" id="PS51910"/>
    </source>
</evidence>
<dbReference type="InterPro" id="IPR001223">
    <property type="entry name" value="Glyco_hydro18_cat"/>
</dbReference>
<dbReference type="Gene3D" id="3.20.20.80">
    <property type="entry name" value="Glycosidases"/>
    <property type="match status" value="2"/>
</dbReference>
<dbReference type="PANTHER" id="PTHR11177:SF383">
    <property type="entry name" value="GLYCOSYL HYDROLASE FAMILY PROTEIN WITH CHITINASE INSERTION DOMAIN-CONTAINING PROTEIN"/>
    <property type="match status" value="1"/>
</dbReference>
<dbReference type="AlphaFoldDB" id="A0ABD3L378"/>
<dbReference type="EMBL" id="JBJKBG010000003">
    <property type="protein sequence ID" value="KAL3744221.1"/>
    <property type="molecule type" value="Genomic_DNA"/>
</dbReference>
<dbReference type="InterPro" id="IPR050314">
    <property type="entry name" value="Glycosyl_Hydrlase_18"/>
</dbReference>
<reference evidence="2 3" key="1">
    <citation type="submission" date="2024-11" db="EMBL/GenBank/DDBJ databases">
        <title>Chromosome-level genome assembly of Eucalyptus globulus Labill. provides insights into its genome evolution.</title>
        <authorList>
            <person name="Li X."/>
        </authorList>
    </citation>
    <scope>NUCLEOTIDE SEQUENCE [LARGE SCALE GENOMIC DNA]</scope>
    <source>
        <strain evidence="2">CL2024</strain>
        <tissue evidence="2">Fresh tender leaves</tissue>
    </source>
</reference>
<organism evidence="2 3">
    <name type="scientific">Eucalyptus globulus</name>
    <name type="common">Tasmanian blue gum</name>
    <dbReference type="NCBI Taxonomy" id="34317"/>
    <lineage>
        <taxon>Eukaryota</taxon>
        <taxon>Viridiplantae</taxon>
        <taxon>Streptophyta</taxon>
        <taxon>Embryophyta</taxon>
        <taxon>Tracheophyta</taxon>
        <taxon>Spermatophyta</taxon>
        <taxon>Magnoliopsida</taxon>
        <taxon>eudicotyledons</taxon>
        <taxon>Gunneridae</taxon>
        <taxon>Pentapetalae</taxon>
        <taxon>rosids</taxon>
        <taxon>malvids</taxon>
        <taxon>Myrtales</taxon>
        <taxon>Myrtaceae</taxon>
        <taxon>Myrtoideae</taxon>
        <taxon>Eucalypteae</taxon>
        <taxon>Eucalyptus</taxon>
    </lineage>
</organism>
<dbReference type="SUPFAM" id="SSF51445">
    <property type="entry name" value="(Trans)glycosidases"/>
    <property type="match status" value="1"/>
</dbReference>
<dbReference type="PROSITE" id="PS51910">
    <property type="entry name" value="GH18_2"/>
    <property type="match status" value="1"/>
</dbReference>
<dbReference type="Pfam" id="PF00704">
    <property type="entry name" value="Glyco_hydro_18"/>
    <property type="match status" value="1"/>
</dbReference>
<comment type="caution">
    <text evidence="2">The sequence shown here is derived from an EMBL/GenBank/DDBJ whole genome shotgun (WGS) entry which is preliminary data.</text>
</comment>
<protein>
    <recommendedName>
        <fullName evidence="1">GH18 domain-containing protein</fullName>
    </recommendedName>
</protein>
<dbReference type="InterPro" id="IPR017853">
    <property type="entry name" value="GH"/>
</dbReference>
<evidence type="ECO:0000313" key="3">
    <source>
        <dbReference type="Proteomes" id="UP001634007"/>
    </source>
</evidence>
<keyword evidence="3" id="KW-1185">Reference proteome</keyword>
<dbReference type="SMART" id="SM00636">
    <property type="entry name" value="Glyco_18"/>
    <property type="match status" value="1"/>
</dbReference>
<dbReference type="PANTHER" id="PTHR11177">
    <property type="entry name" value="CHITINASE"/>
    <property type="match status" value="1"/>
</dbReference>
<sequence>MAQNVKGGYWFSDSGITASDINSALFIHLFCAFADSFAAFTRDVQQKNPSAVTLLSIGGGGNKSIADNIASMARQSSSRKSFIDSSFALARSNGFHGLDLDWSLQIATRRWPTWGGQLRQGCLLLSAAVHYSPHHWSNTNYPVAAMAASLDWINAVAYDFYAPGWSSTTGPFAALYNPDDGLSAWIQAGMMAEQIVLGILFYGSAFALADANNHGYFAPFTGPVISSEGMRMYHQITTYDDIQTICTKAAYTKGRGLKGYIAWHVAGDDNWVLSQAASASADIASKGNNSPLNIFLTSYDRVYVVLLVYSLIYN</sequence>
<proteinExistence type="predicted"/>
<dbReference type="Proteomes" id="UP001634007">
    <property type="component" value="Unassembled WGS sequence"/>
</dbReference>
<dbReference type="InterPro" id="IPR011583">
    <property type="entry name" value="Chitinase_II/V-like_cat"/>
</dbReference>
<dbReference type="Gene3D" id="3.10.50.10">
    <property type="match status" value="1"/>
</dbReference>
<gene>
    <name evidence="2" type="ORF">ACJRO7_013472</name>
</gene>
<feature type="domain" description="GH18" evidence="1">
    <location>
        <begin position="4"/>
        <end position="284"/>
    </location>
</feature>
<dbReference type="InterPro" id="IPR029070">
    <property type="entry name" value="Chitinase_insertion_sf"/>
</dbReference>
<accession>A0ABD3L378</accession>
<name>A0ABD3L378_EUCGL</name>
<evidence type="ECO:0000313" key="2">
    <source>
        <dbReference type="EMBL" id="KAL3744221.1"/>
    </source>
</evidence>